<dbReference type="PANTHER" id="PTHR47926:SF414">
    <property type="entry name" value="PENTATRICOPEPTIDE REPEAT-CONTAINING PROTEIN DOT4, CHLOROPLASTIC-LIKE"/>
    <property type="match status" value="1"/>
</dbReference>
<dbReference type="Pfam" id="PF20431">
    <property type="entry name" value="E_motif"/>
    <property type="match status" value="1"/>
</dbReference>
<comment type="caution">
    <text evidence="5">The sequence shown here is derived from an EMBL/GenBank/DDBJ whole genome shotgun (WGS) entry which is preliminary data.</text>
</comment>
<protein>
    <submittedName>
        <fullName evidence="5">Putative tetratricopeptide-like helical domain, DYW domain-containing protein</fullName>
    </submittedName>
</protein>
<feature type="repeat" description="PPR" evidence="3">
    <location>
        <begin position="283"/>
        <end position="317"/>
    </location>
</feature>
<dbReference type="GO" id="GO:0003723">
    <property type="term" value="F:RNA binding"/>
    <property type="evidence" value="ECO:0007669"/>
    <property type="project" value="InterPro"/>
</dbReference>
<feature type="repeat" description="PPR" evidence="3">
    <location>
        <begin position="521"/>
        <end position="555"/>
    </location>
</feature>
<evidence type="ECO:0000313" key="6">
    <source>
        <dbReference type="Proteomes" id="UP000238479"/>
    </source>
</evidence>
<dbReference type="Gramene" id="PRQ47836">
    <property type="protein sequence ID" value="PRQ47836"/>
    <property type="gene ID" value="RchiOBHm_Chr2g0104091"/>
</dbReference>
<dbReference type="OMA" id="RMQEEPG"/>
<evidence type="ECO:0000256" key="1">
    <source>
        <dbReference type="ARBA" id="ARBA00006643"/>
    </source>
</evidence>
<dbReference type="PANTHER" id="PTHR47926">
    <property type="entry name" value="PENTATRICOPEPTIDE REPEAT-CONTAINING PROTEIN"/>
    <property type="match status" value="1"/>
</dbReference>
<evidence type="ECO:0000259" key="4">
    <source>
        <dbReference type="Pfam" id="PF14432"/>
    </source>
</evidence>
<dbReference type="InterPro" id="IPR032867">
    <property type="entry name" value="DYW_dom"/>
</dbReference>
<dbReference type="GO" id="GO:0008270">
    <property type="term" value="F:zinc ion binding"/>
    <property type="evidence" value="ECO:0007669"/>
    <property type="project" value="InterPro"/>
</dbReference>
<dbReference type="Proteomes" id="UP000238479">
    <property type="component" value="Chromosome 2"/>
</dbReference>
<feature type="repeat" description="PPR" evidence="3">
    <location>
        <begin position="181"/>
        <end position="215"/>
    </location>
</feature>
<feature type="repeat" description="PPR" evidence="3">
    <location>
        <begin position="384"/>
        <end position="418"/>
    </location>
</feature>
<dbReference type="FunFam" id="1.25.40.10:FF:000284">
    <property type="entry name" value="Pentatricopeptide repeat-containing protein"/>
    <property type="match status" value="1"/>
</dbReference>
<dbReference type="OrthoDB" id="185373at2759"/>
<dbReference type="GO" id="GO:0009451">
    <property type="term" value="P:RNA modification"/>
    <property type="evidence" value="ECO:0007669"/>
    <property type="project" value="InterPro"/>
</dbReference>
<dbReference type="AlphaFoldDB" id="A0A2P6RN27"/>
<proteinExistence type="inferred from homology"/>
<feature type="repeat" description="PPR" evidence="3">
    <location>
        <begin position="150"/>
        <end position="180"/>
    </location>
</feature>
<reference evidence="5 6" key="1">
    <citation type="journal article" date="2018" name="Nat. Genet.">
        <title>The Rosa genome provides new insights in the design of modern roses.</title>
        <authorList>
            <person name="Bendahmane M."/>
        </authorList>
    </citation>
    <scope>NUCLEOTIDE SEQUENCE [LARGE SCALE GENOMIC DNA]</scope>
    <source>
        <strain evidence="6">cv. Old Blush</strain>
    </source>
</reference>
<dbReference type="Gene3D" id="1.25.40.10">
    <property type="entry name" value="Tetratricopeptide repeat domain"/>
    <property type="match status" value="5"/>
</dbReference>
<dbReference type="InterPro" id="IPR002885">
    <property type="entry name" value="PPR_rpt"/>
</dbReference>
<dbReference type="InterPro" id="IPR046960">
    <property type="entry name" value="PPR_At4g14850-like_plant"/>
</dbReference>
<evidence type="ECO:0000256" key="3">
    <source>
        <dbReference type="PROSITE-ProRule" id="PRU00708"/>
    </source>
</evidence>
<dbReference type="NCBIfam" id="TIGR00756">
    <property type="entry name" value="PPR"/>
    <property type="match status" value="5"/>
</dbReference>
<dbReference type="InterPro" id="IPR011990">
    <property type="entry name" value="TPR-like_helical_dom_sf"/>
</dbReference>
<evidence type="ECO:0000313" key="5">
    <source>
        <dbReference type="EMBL" id="PRQ47836.1"/>
    </source>
</evidence>
<dbReference type="Pfam" id="PF01535">
    <property type="entry name" value="PPR"/>
    <property type="match status" value="3"/>
</dbReference>
<accession>A0A2P6RN27</accession>
<dbReference type="PROSITE" id="PS51375">
    <property type="entry name" value="PPR"/>
    <property type="match status" value="6"/>
</dbReference>
<sequence>MKFLNEKISKSFPLPFFNRTHSFSSQTNLNKPLTHKSFFKSNTKDGLVSRLCKDGKFTQAIDILCDQNRLAEAVQLLSHIVRPSTSLYSTLLQHCLQHRALDQAKLVHSHTRVSGFEPGLFLCNRFIDLYAKCGSLLDAQKVFEEMPERDLCSWNTMISGYAKVRKIGEARKLFDEMPQRDNFSWTAMISGYVRHQRPNEALELYRTMQRRECSKSNKFTVSSVLAASAAIHSLRMGKEIHGYITRTGLDSDEVVWTALSDMYGKCGSIEEARRIFDKMVNRDVVTWTAMIGRYFEDGKKDEGLALFSELMKSGIRPNEFTFAGVLNACADHATENLGKQVQGYMTRIGFDPFSFAASALVHMYSKCGNTANANKVLKGMPGPDLVSWTSLIVGYAQSGQAEEALQLFESLLKSGTRPDHVTFVGVLSACTHAGLVDKGLEYFYSIKAKHGLKHTADHYACVVDLLARAGRFDEAENIISEMPMKPSKFLWASLIGGCRIHGNVKLAKRAAEALFEIEPENPATYVTLANIYATAGMWSEVTKVRKEMDESGIIKKPGLSWIEIKREMHVFLVGDQSHPRYNEIDHFLSEISKRMKEEGYVPDTNFVLHDVEEEQKEQNLSYHSEKLAVAFGIVSTPPGTAIKVFKNLRTCVDCHNAIKFISKISNRKIVVRDSNRFHWFEDGKCSCLDYW</sequence>
<dbReference type="SUPFAM" id="SSF48452">
    <property type="entry name" value="TPR-like"/>
    <property type="match status" value="1"/>
</dbReference>
<gene>
    <name evidence="5" type="ORF">RchiOBHm_Chr2g0104091</name>
</gene>
<keyword evidence="6" id="KW-1185">Reference proteome</keyword>
<evidence type="ECO:0000256" key="2">
    <source>
        <dbReference type="ARBA" id="ARBA00022737"/>
    </source>
</evidence>
<keyword evidence="2" id="KW-0677">Repeat</keyword>
<dbReference type="FunFam" id="1.25.40.10:FF:002148">
    <property type="entry name" value="Pentatricopeptide repeat-containing protein At2g29760, chloroplastic"/>
    <property type="match status" value="1"/>
</dbReference>
<dbReference type="Pfam" id="PF14432">
    <property type="entry name" value="DYW_deaminase"/>
    <property type="match status" value="1"/>
</dbReference>
<dbReference type="Pfam" id="PF13041">
    <property type="entry name" value="PPR_2"/>
    <property type="match status" value="3"/>
</dbReference>
<organism evidence="5 6">
    <name type="scientific">Rosa chinensis</name>
    <name type="common">China rose</name>
    <dbReference type="NCBI Taxonomy" id="74649"/>
    <lineage>
        <taxon>Eukaryota</taxon>
        <taxon>Viridiplantae</taxon>
        <taxon>Streptophyta</taxon>
        <taxon>Embryophyta</taxon>
        <taxon>Tracheophyta</taxon>
        <taxon>Spermatophyta</taxon>
        <taxon>Magnoliopsida</taxon>
        <taxon>eudicotyledons</taxon>
        <taxon>Gunneridae</taxon>
        <taxon>Pentapetalae</taxon>
        <taxon>rosids</taxon>
        <taxon>fabids</taxon>
        <taxon>Rosales</taxon>
        <taxon>Rosaceae</taxon>
        <taxon>Rosoideae</taxon>
        <taxon>Rosoideae incertae sedis</taxon>
        <taxon>Rosa</taxon>
    </lineage>
</organism>
<name>A0A2P6RN27_ROSCH</name>
<dbReference type="EMBL" id="PDCK01000040">
    <property type="protein sequence ID" value="PRQ47836.1"/>
    <property type="molecule type" value="Genomic_DNA"/>
</dbReference>
<feature type="repeat" description="PPR" evidence="3">
    <location>
        <begin position="252"/>
        <end position="282"/>
    </location>
</feature>
<dbReference type="InterPro" id="IPR046848">
    <property type="entry name" value="E_motif"/>
</dbReference>
<comment type="similarity">
    <text evidence="1">Belongs to the PPR family. PCMP-H subfamily.</text>
</comment>
<dbReference type="FunFam" id="1.25.40.10:FF:000442">
    <property type="entry name" value="Pentatricopeptide repeat-containing protein At3g49710"/>
    <property type="match status" value="1"/>
</dbReference>
<feature type="domain" description="DYW" evidence="4">
    <location>
        <begin position="599"/>
        <end position="691"/>
    </location>
</feature>